<dbReference type="Proteomes" id="UP000250242">
    <property type="component" value="Unassembled WGS sequence"/>
</dbReference>
<keyword evidence="4 10" id="KW-0963">Cytoplasm</keyword>
<sequence length="116" mass="12843">MSEQKQIEAQQVLAHLEQVLISRLPANGGDPDTSYVAKLYHKGENSFLKKIAEEGAELIMACKDGNQEEIIYEAADLWFHSLLALIYYGVSPAQVLAELARREGLSGLVEKASRPE</sequence>
<evidence type="ECO:0000256" key="7">
    <source>
        <dbReference type="ARBA" id="ARBA00022801"/>
    </source>
</evidence>
<keyword evidence="7 10" id="KW-0378">Hydrolase</keyword>
<evidence type="ECO:0000256" key="2">
    <source>
        <dbReference type="ARBA" id="ARBA00004496"/>
    </source>
</evidence>
<dbReference type="Gene3D" id="1.10.287.1080">
    <property type="entry name" value="MazG-like"/>
    <property type="match status" value="1"/>
</dbReference>
<dbReference type="InterPro" id="IPR021130">
    <property type="entry name" value="PRib-ATP_PPHydrolase-like"/>
</dbReference>
<evidence type="ECO:0000256" key="6">
    <source>
        <dbReference type="ARBA" id="ARBA00022741"/>
    </source>
</evidence>
<protein>
    <recommendedName>
        <fullName evidence="10">Phosphoribosyl-ATP pyrophosphatase</fullName>
        <shortName evidence="10">PRA-PH</shortName>
        <ecNumber evidence="10">3.6.1.31</ecNumber>
    </recommendedName>
</protein>
<dbReference type="NCBIfam" id="NF001611">
    <property type="entry name" value="PRK00400.1-3"/>
    <property type="match status" value="1"/>
</dbReference>
<dbReference type="EC" id="3.6.1.31" evidence="10"/>
<evidence type="ECO:0000256" key="5">
    <source>
        <dbReference type="ARBA" id="ARBA00022605"/>
    </source>
</evidence>
<organism evidence="11 12">
    <name type="scientific">Oligella urethralis</name>
    <dbReference type="NCBI Taxonomy" id="90245"/>
    <lineage>
        <taxon>Bacteria</taxon>
        <taxon>Pseudomonadati</taxon>
        <taxon>Pseudomonadota</taxon>
        <taxon>Betaproteobacteria</taxon>
        <taxon>Burkholderiales</taxon>
        <taxon>Alcaligenaceae</taxon>
        <taxon>Oligella</taxon>
    </lineage>
</organism>
<reference evidence="11 12" key="1">
    <citation type="submission" date="2018-06" db="EMBL/GenBank/DDBJ databases">
        <authorList>
            <consortium name="Pathogen Informatics"/>
            <person name="Doyle S."/>
        </authorList>
    </citation>
    <scope>NUCLEOTIDE SEQUENCE [LARGE SCALE GENOMIC DNA]</scope>
    <source>
        <strain evidence="11 12">NCTC11009</strain>
    </source>
</reference>
<dbReference type="Pfam" id="PF01503">
    <property type="entry name" value="PRA-PH"/>
    <property type="match status" value="1"/>
</dbReference>
<dbReference type="PANTHER" id="PTHR42945:SF9">
    <property type="entry name" value="HISTIDINE BIOSYNTHESIS BIFUNCTIONAL PROTEIN HISIE"/>
    <property type="match status" value="1"/>
</dbReference>
<gene>
    <name evidence="11" type="primary">hisE_1</name>
    <name evidence="10" type="synonym">hisE</name>
    <name evidence="11" type="ORF">NCTC11009_02050</name>
</gene>
<dbReference type="UniPathway" id="UPA00031">
    <property type="reaction ID" value="UER00007"/>
</dbReference>
<dbReference type="SUPFAM" id="SSF101386">
    <property type="entry name" value="all-alpha NTP pyrophosphatases"/>
    <property type="match status" value="1"/>
</dbReference>
<dbReference type="HAMAP" id="MF_01020">
    <property type="entry name" value="HisE"/>
    <property type="match status" value="1"/>
</dbReference>
<evidence type="ECO:0000256" key="1">
    <source>
        <dbReference type="ARBA" id="ARBA00001460"/>
    </source>
</evidence>
<proteinExistence type="inferred from homology"/>
<dbReference type="GO" id="GO:0004636">
    <property type="term" value="F:phosphoribosyl-ATP diphosphatase activity"/>
    <property type="evidence" value="ECO:0007669"/>
    <property type="project" value="UniProtKB-UniRule"/>
</dbReference>
<evidence type="ECO:0000256" key="10">
    <source>
        <dbReference type="HAMAP-Rule" id="MF_01020"/>
    </source>
</evidence>
<evidence type="ECO:0000256" key="4">
    <source>
        <dbReference type="ARBA" id="ARBA00022490"/>
    </source>
</evidence>
<dbReference type="GeneID" id="93428683"/>
<dbReference type="KEGG" id="our:CEQ07_10380"/>
<comment type="catalytic activity">
    <reaction evidence="1 10">
        <text>1-(5-phospho-beta-D-ribosyl)-ATP + H2O = 1-(5-phospho-beta-D-ribosyl)-5'-AMP + diphosphate + H(+)</text>
        <dbReference type="Rhea" id="RHEA:22828"/>
        <dbReference type="ChEBI" id="CHEBI:15377"/>
        <dbReference type="ChEBI" id="CHEBI:15378"/>
        <dbReference type="ChEBI" id="CHEBI:33019"/>
        <dbReference type="ChEBI" id="CHEBI:59457"/>
        <dbReference type="ChEBI" id="CHEBI:73183"/>
        <dbReference type="EC" id="3.6.1.31"/>
    </reaction>
</comment>
<dbReference type="EMBL" id="UATH01000001">
    <property type="protein sequence ID" value="SPY08811.1"/>
    <property type="molecule type" value="Genomic_DNA"/>
</dbReference>
<keyword evidence="5 10" id="KW-0028">Amino-acid biosynthesis</keyword>
<dbReference type="PANTHER" id="PTHR42945">
    <property type="entry name" value="HISTIDINE BIOSYNTHESIS BIFUNCTIONAL PROTEIN"/>
    <property type="match status" value="1"/>
</dbReference>
<dbReference type="NCBIfam" id="TIGR03188">
    <property type="entry name" value="histidine_hisI"/>
    <property type="match status" value="1"/>
</dbReference>
<comment type="pathway">
    <text evidence="3 10">Amino-acid biosynthesis; L-histidine biosynthesis; L-histidine from 5-phospho-alpha-D-ribose 1-diphosphate: step 2/9.</text>
</comment>
<evidence type="ECO:0000256" key="3">
    <source>
        <dbReference type="ARBA" id="ARBA00005204"/>
    </source>
</evidence>
<dbReference type="GO" id="GO:0005737">
    <property type="term" value="C:cytoplasm"/>
    <property type="evidence" value="ECO:0007669"/>
    <property type="project" value="UniProtKB-SubCell"/>
</dbReference>
<keyword evidence="6 10" id="KW-0547">Nucleotide-binding</keyword>
<evidence type="ECO:0000313" key="12">
    <source>
        <dbReference type="Proteomes" id="UP000250242"/>
    </source>
</evidence>
<comment type="subcellular location">
    <subcellularLocation>
        <location evidence="2 10">Cytoplasm</location>
    </subcellularLocation>
</comment>
<dbReference type="AlphaFoldDB" id="A0A2N6QA72"/>
<dbReference type="RefSeq" id="WP_018027116.1">
    <property type="nucleotide sequence ID" value="NZ_CAMQFR010000017.1"/>
</dbReference>
<dbReference type="InterPro" id="IPR008179">
    <property type="entry name" value="HisE"/>
</dbReference>
<keyword evidence="9 10" id="KW-0368">Histidine biosynthesis</keyword>
<evidence type="ECO:0000313" key="11">
    <source>
        <dbReference type="EMBL" id="SPY08811.1"/>
    </source>
</evidence>
<evidence type="ECO:0000256" key="9">
    <source>
        <dbReference type="ARBA" id="ARBA00023102"/>
    </source>
</evidence>
<accession>A0A2N6QA72</accession>
<comment type="similarity">
    <text evidence="10">Belongs to the PRA-PH family.</text>
</comment>
<dbReference type="CDD" id="cd11534">
    <property type="entry name" value="NTP-PPase_HisIE_like"/>
    <property type="match status" value="1"/>
</dbReference>
<name>A0A2N6QA72_9BURK</name>
<dbReference type="GO" id="GO:0000105">
    <property type="term" value="P:L-histidine biosynthetic process"/>
    <property type="evidence" value="ECO:0007669"/>
    <property type="project" value="UniProtKB-UniRule"/>
</dbReference>
<dbReference type="STRING" id="90245.GCA_001056285_00880"/>
<evidence type="ECO:0000256" key="8">
    <source>
        <dbReference type="ARBA" id="ARBA00022840"/>
    </source>
</evidence>
<keyword evidence="8 10" id="KW-0067">ATP-binding</keyword>
<dbReference type="GO" id="GO:0005524">
    <property type="term" value="F:ATP binding"/>
    <property type="evidence" value="ECO:0007669"/>
    <property type="project" value="UniProtKB-KW"/>
</dbReference>